<dbReference type="Pfam" id="PF04366">
    <property type="entry name" value="Ysc84"/>
    <property type="match status" value="1"/>
</dbReference>
<accession>U5DM77</accession>
<dbReference type="PANTHER" id="PTHR15629">
    <property type="entry name" value="SH3YL1 PROTEIN"/>
    <property type="match status" value="1"/>
</dbReference>
<reference evidence="3 4" key="1">
    <citation type="submission" date="2013-05" db="EMBL/GenBank/DDBJ databases">
        <title>Draft genome sequence of Rubidibacter lacunae KORDI 51-2.</title>
        <authorList>
            <person name="Choi D.H."/>
            <person name="Noh J.H."/>
            <person name="Kwon K.-K."/>
            <person name="Lee J.-H."/>
            <person name="Ryu J.-Y."/>
        </authorList>
    </citation>
    <scope>NUCLEOTIDE SEQUENCE [LARGE SCALE GENOMIC DNA]</scope>
    <source>
        <strain evidence="3 4">KORDI 51-2</strain>
    </source>
</reference>
<feature type="signal peptide" evidence="1">
    <location>
        <begin position="1"/>
        <end position="25"/>
    </location>
</feature>
<dbReference type="RefSeq" id="WP_022605837.1">
    <property type="nucleotide sequence ID" value="NZ_ASSJ01000035.1"/>
</dbReference>
<dbReference type="CDD" id="cd11524">
    <property type="entry name" value="SYLF"/>
    <property type="match status" value="1"/>
</dbReference>
<dbReference type="AlphaFoldDB" id="U5DM77"/>
<dbReference type="STRING" id="582515.KR51_00013130"/>
<keyword evidence="4" id="KW-1185">Reference proteome</keyword>
<evidence type="ECO:0000259" key="2">
    <source>
        <dbReference type="Pfam" id="PF04366"/>
    </source>
</evidence>
<keyword evidence="1" id="KW-0732">Signal</keyword>
<evidence type="ECO:0000313" key="4">
    <source>
        <dbReference type="Proteomes" id="UP000016960"/>
    </source>
</evidence>
<dbReference type="InterPro" id="IPR051702">
    <property type="entry name" value="SH3_domain_YSC84-like"/>
</dbReference>
<dbReference type="PANTHER" id="PTHR15629:SF2">
    <property type="entry name" value="SH3 DOMAIN-CONTAINING YSC84-LIKE PROTEIN 1"/>
    <property type="match status" value="1"/>
</dbReference>
<evidence type="ECO:0000256" key="1">
    <source>
        <dbReference type="SAM" id="SignalP"/>
    </source>
</evidence>
<sequence length="238" mass="25492">MNLKYLAYPLIALAIGTTVTTPALADRDREIEKVQESIQVYKEMLADPDTRIPTSLIQASEGIAIIPNVVQGGFIVGGRRGTGVFVRRLPDGSWSNPAFLSITGGSFGLQFGGNSSDIVLLFVNQQAVNELMEGDLEFGVNVSGTAGPVGASAIDPTEVGGGVLSYSRSAGLFGGVAVEGGELNFNDDRNEDYYDDPTIIPQEIVNNSSLNSPPITQKLWRVLLDSERQEIAPFRTNK</sequence>
<dbReference type="InterPro" id="IPR007461">
    <property type="entry name" value="Ysc84_actin-binding"/>
</dbReference>
<feature type="chain" id="PRO_5004658958" description="Ysc84 actin-binding domain-containing protein" evidence="1">
    <location>
        <begin position="26"/>
        <end position="238"/>
    </location>
</feature>
<dbReference type="Proteomes" id="UP000016960">
    <property type="component" value="Unassembled WGS sequence"/>
</dbReference>
<dbReference type="EMBL" id="ASSJ01000035">
    <property type="protein sequence ID" value="ERN41982.1"/>
    <property type="molecule type" value="Genomic_DNA"/>
</dbReference>
<evidence type="ECO:0000313" key="3">
    <source>
        <dbReference type="EMBL" id="ERN41982.1"/>
    </source>
</evidence>
<organism evidence="3 4">
    <name type="scientific">Rubidibacter lacunae KORDI 51-2</name>
    <dbReference type="NCBI Taxonomy" id="582515"/>
    <lineage>
        <taxon>Bacteria</taxon>
        <taxon>Bacillati</taxon>
        <taxon>Cyanobacteriota</taxon>
        <taxon>Cyanophyceae</taxon>
        <taxon>Oscillatoriophycideae</taxon>
        <taxon>Chroococcales</taxon>
        <taxon>Aphanothecaceae</taxon>
        <taxon>Rubidibacter</taxon>
    </lineage>
</organism>
<dbReference type="OrthoDB" id="9782434at2"/>
<name>U5DM77_9CHRO</name>
<proteinExistence type="predicted"/>
<feature type="domain" description="Ysc84 actin-binding" evidence="2">
    <location>
        <begin position="103"/>
        <end position="223"/>
    </location>
</feature>
<dbReference type="eggNOG" id="COG2930">
    <property type="taxonomic scope" value="Bacteria"/>
</dbReference>
<gene>
    <name evidence="3" type="ORF">KR51_00013130</name>
</gene>
<dbReference type="GO" id="GO:0035091">
    <property type="term" value="F:phosphatidylinositol binding"/>
    <property type="evidence" value="ECO:0007669"/>
    <property type="project" value="TreeGrafter"/>
</dbReference>
<protein>
    <recommendedName>
        <fullName evidence="2">Ysc84 actin-binding domain-containing protein</fullName>
    </recommendedName>
</protein>
<comment type="caution">
    <text evidence="3">The sequence shown here is derived from an EMBL/GenBank/DDBJ whole genome shotgun (WGS) entry which is preliminary data.</text>
</comment>
<dbReference type="InParanoid" id="U5DM77"/>